<dbReference type="AlphaFoldDB" id="A0A7W8ZAM4"/>
<evidence type="ECO:0000313" key="2">
    <source>
        <dbReference type="Proteomes" id="UP000588112"/>
    </source>
</evidence>
<accession>A0A7W8ZAM4</accession>
<name>A0A7W8ZAM4_9ACTN</name>
<proteinExistence type="predicted"/>
<keyword evidence="2" id="KW-1185">Reference proteome</keyword>
<comment type="caution">
    <text evidence="1">The sequence shown here is derived from an EMBL/GenBank/DDBJ whole genome shotgun (WGS) entry which is preliminary data.</text>
</comment>
<gene>
    <name evidence="1" type="ORF">BJ981_006246</name>
</gene>
<dbReference type="EMBL" id="JACHBR010000002">
    <property type="protein sequence ID" value="MBB5630482.1"/>
    <property type="molecule type" value="Genomic_DNA"/>
</dbReference>
<evidence type="ECO:0000313" key="1">
    <source>
        <dbReference type="EMBL" id="MBB5630482.1"/>
    </source>
</evidence>
<protein>
    <submittedName>
        <fullName evidence="1">Uncharacterized protein</fullName>
    </submittedName>
</protein>
<sequence>MALIVMVFMVSGCAGGRSRWGNGAPLLTTGDQESIFVLEKTVIGAPYLFGSDVVCLDRKGEVRVVSVGFEGGAGSGMAVQAFTFRPFYASLGTAGVRPGDPRTLARRGLSVNHTVAQTCAPEGDVREEFAEWVVQAVRTGPRTGYSPALRMTYLSGGRTHVLRVPFGIRMCGENDAHAAGCAKDRS</sequence>
<organism evidence="1 2">
    <name type="scientific">Sphaerisporangium krabiense</name>
    <dbReference type="NCBI Taxonomy" id="763782"/>
    <lineage>
        <taxon>Bacteria</taxon>
        <taxon>Bacillati</taxon>
        <taxon>Actinomycetota</taxon>
        <taxon>Actinomycetes</taxon>
        <taxon>Streptosporangiales</taxon>
        <taxon>Streptosporangiaceae</taxon>
        <taxon>Sphaerisporangium</taxon>
    </lineage>
</organism>
<reference evidence="1 2" key="1">
    <citation type="submission" date="2020-08" db="EMBL/GenBank/DDBJ databases">
        <title>Sequencing the genomes of 1000 actinobacteria strains.</title>
        <authorList>
            <person name="Klenk H.-P."/>
        </authorList>
    </citation>
    <scope>NUCLEOTIDE SEQUENCE [LARGE SCALE GENOMIC DNA]</scope>
    <source>
        <strain evidence="1 2">DSM 45790</strain>
    </source>
</reference>
<dbReference type="Proteomes" id="UP000588112">
    <property type="component" value="Unassembled WGS sequence"/>
</dbReference>
<dbReference type="RefSeq" id="WP_204070285.1">
    <property type="nucleotide sequence ID" value="NZ_BOOS01000020.1"/>
</dbReference>